<dbReference type="InterPro" id="IPR015942">
    <property type="entry name" value="Asp/Glu/hydantoin_racemase"/>
</dbReference>
<reference evidence="3 4" key="1">
    <citation type="journal article" date="2016" name="Nat. Commun.">
        <title>Thousands of microbial genomes shed light on interconnected biogeochemical processes in an aquifer system.</title>
        <authorList>
            <person name="Anantharaman K."/>
            <person name="Brown C.T."/>
            <person name="Hug L.A."/>
            <person name="Sharon I."/>
            <person name="Castelle C.J."/>
            <person name="Probst A.J."/>
            <person name="Thomas B.C."/>
            <person name="Singh A."/>
            <person name="Wilkins M.J."/>
            <person name="Karaoz U."/>
            <person name="Brodie E.L."/>
            <person name="Williams K.H."/>
            <person name="Hubbard S.S."/>
            <person name="Banfield J.F."/>
        </authorList>
    </citation>
    <scope>NUCLEOTIDE SEQUENCE [LARGE SCALE GENOMIC DNA]</scope>
</reference>
<dbReference type="GO" id="GO:0047661">
    <property type="term" value="F:amino-acid racemase activity"/>
    <property type="evidence" value="ECO:0007669"/>
    <property type="project" value="InterPro"/>
</dbReference>
<protein>
    <recommendedName>
        <fullName evidence="5">Aspartate racemase</fullName>
    </recommendedName>
</protein>
<comment type="similarity">
    <text evidence="1">Belongs to the aspartate/glutamate racemases family.</text>
</comment>
<evidence type="ECO:0008006" key="5">
    <source>
        <dbReference type="Google" id="ProtNLM"/>
    </source>
</evidence>
<dbReference type="EMBL" id="MFAU01000019">
    <property type="protein sequence ID" value="OGD84534.1"/>
    <property type="molecule type" value="Genomic_DNA"/>
</dbReference>
<evidence type="ECO:0000256" key="1">
    <source>
        <dbReference type="ARBA" id="ARBA00007847"/>
    </source>
</evidence>
<dbReference type="Proteomes" id="UP000179252">
    <property type="component" value="Unassembled WGS sequence"/>
</dbReference>
<keyword evidence="2" id="KW-0413">Isomerase</keyword>
<evidence type="ECO:0000256" key="2">
    <source>
        <dbReference type="ARBA" id="ARBA00023235"/>
    </source>
</evidence>
<evidence type="ECO:0000313" key="3">
    <source>
        <dbReference type="EMBL" id="OGD84534.1"/>
    </source>
</evidence>
<dbReference type="SUPFAM" id="SSF53681">
    <property type="entry name" value="Aspartate/glutamate racemase"/>
    <property type="match status" value="2"/>
</dbReference>
<dbReference type="PANTHER" id="PTHR21198">
    <property type="entry name" value="GLUTAMATE RACEMASE"/>
    <property type="match status" value="1"/>
</dbReference>
<comment type="caution">
    <text evidence="3">The sequence shown here is derived from an EMBL/GenBank/DDBJ whole genome shotgun (WGS) entry which is preliminary data.</text>
</comment>
<name>A0A1F5FYA0_9BACT</name>
<dbReference type="Gene3D" id="3.40.50.1860">
    <property type="match status" value="2"/>
</dbReference>
<dbReference type="InterPro" id="IPR004380">
    <property type="entry name" value="Asp_race"/>
</dbReference>
<dbReference type="InterPro" id="IPR001920">
    <property type="entry name" value="Asp/Glu_race"/>
</dbReference>
<dbReference type="InterPro" id="IPR033134">
    <property type="entry name" value="Asp/Glu_racemase_AS_2"/>
</dbReference>
<evidence type="ECO:0000313" key="4">
    <source>
        <dbReference type="Proteomes" id="UP000179252"/>
    </source>
</evidence>
<dbReference type="PANTHER" id="PTHR21198:SF7">
    <property type="entry name" value="ASPARTATE-GLUTAMATE RACEMASE FAMILY"/>
    <property type="match status" value="1"/>
</dbReference>
<dbReference type="AlphaFoldDB" id="A0A1F5FYA0"/>
<dbReference type="NCBIfam" id="TIGR00035">
    <property type="entry name" value="asp_race"/>
    <property type="match status" value="1"/>
</dbReference>
<accession>A0A1F5FYA0</accession>
<organism evidence="3 4">
    <name type="scientific">Candidatus Curtissbacteria bacterium RBG_13_40_7</name>
    <dbReference type="NCBI Taxonomy" id="1797706"/>
    <lineage>
        <taxon>Bacteria</taxon>
        <taxon>Candidatus Curtissiibacteriota</taxon>
    </lineage>
</organism>
<gene>
    <name evidence="3" type="ORF">A2165_00185</name>
</gene>
<dbReference type="PROSITE" id="PS00924">
    <property type="entry name" value="ASP_GLU_RACEMASE_2"/>
    <property type="match status" value="1"/>
</dbReference>
<proteinExistence type="inferred from homology"/>
<sequence>MNQQKEIIGILGGMGPEASAKMLEVTVTMSAREFGAKTNQDFPEIILFSVPVPDFITDKKNINKAKAILKQKVRVMRKIGVSTIAIACNTAHILIDDFRLISNIRFVSIIDAVADDVKRNGIKSIAILGTPVTLESGLFQNALLIRNIEPIIPNKKKIRIIDGIIRRVIRNKLSTEDCQKLKIIAKSLKKRGAQGVILGCTELPLVFPKKLSIPIFDSIEITSRVLLTKHFVSIKKGITIN</sequence>
<dbReference type="Pfam" id="PF01177">
    <property type="entry name" value="Asp_Glu_race"/>
    <property type="match status" value="1"/>
</dbReference>